<comment type="caution">
    <text evidence="4">The sequence shown here is derived from an EMBL/GenBank/DDBJ whole genome shotgun (WGS) entry which is preliminary data.</text>
</comment>
<feature type="transmembrane region" description="Helical" evidence="2">
    <location>
        <begin position="225"/>
        <end position="244"/>
    </location>
</feature>
<organism evidence="4 5">
    <name type="scientific">Cerrena zonata</name>
    <dbReference type="NCBI Taxonomy" id="2478898"/>
    <lineage>
        <taxon>Eukaryota</taxon>
        <taxon>Fungi</taxon>
        <taxon>Dikarya</taxon>
        <taxon>Basidiomycota</taxon>
        <taxon>Agaricomycotina</taxon>
        <taxon>Agaricomycetes</taxon>
        <taxon>Polyporales</taxon>
        <taxon>Cerrenaceae</taxon>
        <taxon>Cerrena</taxon>
    </lineage>
</organism>
<gene>
    <name evidence="4" type="ORF">QCA50_005779</name>
</gene>
<protein>
    <recommendedName>
        <fullName evidence="3">DUF6535 domain-containing protein</fullName>
    </recommendedName>
</protein>
<keyword evidence="5" id="KW-1185">Reference proteome</keyword>
<dbReference type="Pfam" id="PF20153">
    <property type="entry name" value="DUF6535"/>
    <property type="match status" value="1"/>
</dbReference>
<accession>A0AAW0GHI9</accession>
<keyword evidence="2" id="KW-0472">Membrane</keyword>
<reference evidence="4 5" key="1">
    <citation type="submission" date="2022-09" db="EMBL/GenBank/DDBJ databases">
        <authorList>
            <person name="Palmer J.M."/>
        </authorList>
    </citation>
    <scope>NUCLEOTIDE SEQUENCE [LARGE SCALE GENOMIC DNA]</scope>
    <source>
        <strain evidence="4 5">DSM 7382</strain>
    </source>
</reference>
<dbReference type="AlphaFoldDB" id="A0AAW0GHI9"/>
<evidence type="ECO:0000259" key="3">
    <source>
        <dbReference type="Pfam" id="PF20153"/>
    </source>
</evidence>
<evidence type="ECO:0000256" key="2">
    <source>
        <dbReference type="SAM" id="Phobius"/>
    </source>
</evidence>
<evidence type="ECO:0000313" key="4">
    <source>
        <dbReference type="EMBL" id="KAK7690680.1"/>
    </source>
</evidence>
<keyword evidence="2" id="KW-1133">Transmembrane helix</keyword>
<sequence length="1260" mass="143627">MTSLQRRENAPPTSRSNSDRESGRPIHSYSEGSWWFKTAKIIGESDEAKIKGYKEEIDTLLVFGGLFSAVTTTLLIESYKNLSQDPAEITLQVLSHISQQLSSYTTNSGFSNSTIPAFTFPGPFIPSRASIIANVAWFGSLTITLMAASYGMLVKQWLREYLTLDYTSPLERLRVRSFRYPALATWKVFEIVAILPLLLQLSLGLFFLGLCFFASSIHPAVQWTVIVLVLFWVSLFAIATIAPISSPSCPYKTTFLKNAMKRLRWVVAYMYKFFRPSAKAVLGPEEEDIRKKDSTDLDVLVQVDSIQTDDELIAMALDDLGQQRPAQDIVSFVYRILRHRDAKIKQSASHQMFNLQHLSKSLWVTTCTALTETLDRELSSKEALMGGVRWDEWVRDACLILLSTSSHTMMPATSKAIAKYLSTAHSDFIDTLMNSICANDNWSRDHEIAFLMRMTRHLVASDDPDHVLPLNMYGSKCSIQSWERVTASLERSIRVMPSAVRLEMQHRIFICRWVFAAPHYEVPEVFLDLLRTSFQLDDMITQLLSPITADQVVGRGREIASYVIRLFNYRVGHHRPIGTPILVSNPPEPSRLVVYKLLKAAIHDEIIRLKRSPDAIPGRIKWDKSIFTAIRSLLPMSPYIEEVVQAVLECFHFDCIGIIKAAPMKEDVITIFSELISLLHRILAEAPSSSSDSDFKPWTEELVIRNTSEVETATKIAADSILALMLLKETPGTFKCVSQWLGLATQIMLTCVDYPHKITHCTRSRIEELVQLHPRTVMTMFPACGISRDRALSKFWTYVSSMSRPEQIKVIKRLWPRAFSSVIATILTRLIKEDARVYHNQMEVKEISEACTSRDAIQDLIHSYLKPCRKTINQKTVDQLRLLVEYQPSHRAWWSIMCIAWYHTLIPELRWPEWMKTFINKAIEASKDVSKLSPGLKACLCYNAVEFVELVASNGDEYVDRFFTIDFAAMLNETNCSVHNVFEAFVKYPEPIETSENAENLLMRFFVNSGIEEPVLRFSKCKFFKNDDPPPAYACISLALRVIRYHLGSEGKDLPTKEALASPPDLSQLEQQVWDDVTGAAAVVLAIQTATCSRNQTYLNGKVGYDTARANAIMILLAKSPYQFSSNLCYQVLRKEAFMSWKYDSAISLDVRGEMELCWERRIVERRRMFISRSALTDNLGEDHIEEDEEKVDPGWVLHDDDLEPEWTLQGRNEENEVIVGRRVRLTEDLKNSQTRSCMSIKATPTVTTKGKTRMRARRM</sequence>
<dbReference type="Proteomes" id="UP001385951">
    <property type="component" value="Unassembled WGS sequence"/>
</dbReference>
<feature type="region of interest" description="Disordered" evidence="1">
    <location>
        <begin position="1"/>
        <end position="27"/>
    </location>
</feature>
<proteinExistence type="predicted"/>
<evidence type="ECO:0000313" key="5">
    <source>
        <dbReference type="Proteomes" id="UP001385951"/>
    </source>
</evidence>
<name>A0AAW0GHI9_9APHY</name>
<feature type="transmembrane region" description="Helical" evidence="2">
    <location>
        <begin position="131"/>
        <end position="153"/>
    </location>
</feature>
<keyword evidence="2" id="KW-0812">Transmembrane</keyword>
<dbReference type="InterPro" id="IPR045338">
    <property type="entry name" value="DUF6535"/>
</dbReference>
<feature type="transmembrane region" description="Helical" evidence="2">
    <location>
        <begin position="191"/>
        <end position="213"/>
    </location>
</feature>
<evidence type="ECO:0000256" key="1">
    <source>
        <dbReference type="SAM" id="MobiDB-lite"/>
    </source>
</evidence>
<feature type="domain" description="DUF6535" evidence="3">
    <location>
        <begin position="35"/>
        <end position="214"/>
    </location>
</feature>
<dbReference type="EMBL" id="JASBNA010000006">
    <property type="protein sequence ID" value="KAK7690680.1"/>
    <property type="molecule type" value="Genomic_DNA"/>
</dbReference>